<evidence type="ECO:0000313" key="1">
    <source>
        <dbReference type="EMBL" id="PKC50764.1"/>
    </source>
</evidence>
<name>A0A2I1FP34_9GLOM</name>
<dbReference type="VEuPathDB" id="FungiDB:RhiirA1_543814"/>
<organism evidence="1 2">
    <name type="scientific">Rhizophagus irregularis</name>
    <dbReference type="NCBI Taxonomy" id="588596"/>
    <lineage>
        <taxon>Eukaryota</taxon>
        <taxon>Fungi</taxon>
        <taxon>Fungi incertae sedis</taxon>
        <taxon>Mucoromycota</taxon>
        <taxon>Glomeromycotina</taxon>
        <taxon>Glomeromycetes</taxon>
        <taxon>Glomerales</taxon>
        <taxon>Glomeraceae</taxon>
        <taxon>Rhizophagus</taxon>
    </lineage>
</organism>
<reference evidence="1 2" key="2">
    <citation type="submission" date="2017-10" db="EMBL/GenBank/DDBJ databases">
        <title>Genome analyses suggest a sexual origin of heterokaryosis in a supposedly ancient asexual fungus.</title>
        <authorList>
            <person name="Corradi N."/>
            <person name="Sedzielewska K."/>
            <person name="Noel J."/>
            <person name="Charron P."/>
            <person name="Farinelli L."/>
            <person name="Marton T."/>
            <person name="Kruger M."/>
            <person name="Pelin A."/>
            <person name="Brachmann A."/>
            <person name="Corradi N."/>
        </authorList>
    </citation>
    <scope>NUCLEOTIDE SEQUENCE [LARGE SCALE GENOMIC DNA]</scope>
    <source>
        <strain evidence="1 2">A1</strain>
    </source>
</reference>
<dbReference type="AlphaFoldDB" id="A0A2I1FP34"/>
<evidence type="ECO:0000313" key="2">
    <source>
        <dbReference type="Proteomes" id="UP000232688"/>
    </source>
</evidence>
<gene>
    <name evidence="1" type="ORF">RhiirA1_543814</name>
</gene>
<dbReference type="EMBL" id="LLXH01009118">
    <property type="protein sequence ID" value="PKC50764.1"/>
    <property type="molecule type" value="Genomic_DNA"/>
</dbReference>
<proteinExistence type="predicted"/>
<protein>
    <submittedName>
        <fullName evidence="1">Uncharacterized protein</fullName>
    </submittedName>
</protein>
<dbReference type="OrthoDB" id="10274898at2759"/>
<reference evidence="1 2" key="1">
    <citation type="submission" date="2017-10" db="EMBL/GenBank/DDBJ databases">
        <title>Extensive intraspecific genome diversity in a model arbuscular mycorrhizal fungus.</title>
        <authorList>
            <person name="Chen E.C.H."/>
            <person name="Morin E."/>
            <person name="Baudet D."/>
            <person name="Noel J."/>
            <person name="Ndikumana S."/>
            <person name="Charron P."/>
            <person name="St-Onge C."/>
            <person name="Giorgi J."/>
            <person name="Grigoriev I.V."/>
            <person name="Roux C."/>
            <person name="Martin F.M."/>
            <person name="Corradi N."/>
        </authorList>
    </citation>
    <scope>NUCLEOTIDE SEQUENCE [LARGE SCALE GENOMIC DNA]</scope>
    <source>
        <strain evidence="1 2">A1</strain>
    </source>
</reference>
<sequence length="84" mass="9736">MKNIARILSNMPRDIYAEARQKVLFIPGTSVIKNIQYAMALVYEEYKANTWPNKFNHKYDLSLAEFPLKEALVVVRIGPRTSHI</sequence>
<comment type="caution">
    <text evidence="1">The sequence shown here is derived from an EMBL/GenBank/DDBJ whole genome shotgun (WGS) entry which is preliminary data.</text>
</comment>
<dbReference type="Proteomes" id="UP000232688">
    <property type="component" value="Unassembled WGS sequence"/>
</dbReference>
<accession>A0A2I1FP34</accession>